<feature type="binding site" description="axial binding residue" evidence="7">
    <location>
        <position position="423"/>
    </location>
    <ligand>
        <name>heme</name>
        <dbReference type="ChEBI" id="CHEBI:30413"/>
    </ligand>
    <ligandPart>
        <name>Fe</name>
        <dbReference type="ChEBI" id="CHEBI:18248"/>
    </ligandPart>
</feature>
<evidence type="ECO:0000256" key="2">
    <source>
        <dbReference type="ARBA" id="ARBA00010617"/>
    </source>
</evidence>
<accession>A0AA43TVV6</accession>
<dbReference type="InterPro" id="IPR001128">
    <property type="entry name" value="Cyt_P450"/>
</dbReference>
<dbReference type="GO" id="GO:0005506">
    <property type="term" value="F:iron ion binding"/>
    <property type="evidence" value="ECO:0007669"/>
    <property type="project" value="InterPro"/>
</dbReference>
<name>A0AA43TVV6_9LECA</name>
<dbReference type="InterPro" id="IPR036396">
    <property type="entry name" value="Cyt_P450_sf"/>
</dbReference>
<dbReference type="CDD" id="cd11041">
    <property type="entry name" value="CYP503A1-like"/>
    <property type="match status" value="1"/>
</dbReference>
<evidence type="ECO:0000256" key="3">
    <source>
        <dbReference type="ARBA" id="ARBA00022723"/>
    </source>
</evidence>
<dbReference type="SUPFAM" id="SSF48264">
    <property type="entry name" value="Cytochrome P450"/>
    <property type="match status" value="1"/>
</dbReference>
<evidence type="ECO:0000256" key="1">
    <source>
        <dbReference type="ARBA" id="ARBA00001971"/>
    </source>
</evidence>
<dbReference type="Proteomes" id="UP001161017">
    <property type="component" value="Unassembled WGS sequence"/>
</dbReference>
<evidence type="ECO:0008006" key="10">
    <source>
        <dbReference type="Google" id="ProtNLM"/>
    </source>
</evidence>
<dbReference type="PANTHER" id="PTHR46206">
    <property type="entry name" value="CYTOCHROME P450"/>
    <property type="match status" value="1"/>
</dbReference>
<evidence type="ECO:0000256" key="4">
    <source>
        <dbReference type="ARBA" id="ARBA00023002"/>
    </source>
</evidence>
<evidence type="ECO:0000256" key="7">
    <source>
        <dbReference type="PIRSR" id="PIRSR602403-1"/>
    </source>
</evidence>
<dbReference type="GO" id="GO:0004497">
    <property type="term" value="F:monooxygenase activity"/>
    <property type="evidence" value="ECO:0007669"/>
    <property type="project" value="UniProtKB-KW"/>
</dbReference>
<comment type="caution">
    <text evidence="8">The sequence shown here is derived from an EMBL/GenBank/DDBJ whole genome shotgun (WGS) entry which is preliminary data.</text>
</comment>
<dbReference type="Pfam" id="PF00067">
    <property type="entry name" value="p450"/>
    <property type="match status" value="1"/>
</dbReference>
<dbReference type="PANTHER" id="PTHR46206:SF6">
    <property type="entry name" value="CYTOCHROME P450 MONOOXYGENASE AN1598-RELATED"/>
    <property type="match status" value="1"/>
</dbReference>
<keyword evidence="5 7" id="KW-0408">Iron</keyword>
<evidence type="ECO:0000313" key="9">
    <source>
        <dbReference type="Proteomes" id="UP001161017"/>
    </source>
</evidence>
<comment type="cofactor">
    <cofactor evidence="1 7">
        <name>heme</name>
        <dbReference type="ChEBI" id="CHEBI:30413"/>
    </cofactor>
</comment>
<dbReference type="GO" id="GO:0020037">
    <property type="term" value="F:heme binding"/>
    <property type="evidence" value="ECO:0007669"/>
    <property type="project" value="InterPro"/>
</dbReference>
<comment type="similarity">
    <text evidence="2">Belongs to the cytochrome P450 family.</text>
</comment>
<dbReference type="InterPro" id="IPR002403">
    <property type="entry name" value="Cyt_P450_E_grp-IV"/>
</dbReference>
<dbReference type="PRINTS" id="PR00465">
    <property type="entry name" value="EP450IV"/>
</dbReference>
<proteinExistence type="inferred from homology"/>
<dbReference type="AlphaFoldDB" id="A0AA43TVV6"/>
<keyword evidence="9" id="KW-1185">Reference proteome</keyword>
<keyword evidence="3 7" id="KW-0479">Metal-binding</keyword>
<reference evidence="8" key="1">
    <citation type="journal article" date="2023" name="Genome Biol. Evol.">
        <title>First Whole Genome Sequence and Flow Cytometry Genome Size Data for the Lichen-Forming Fungus Ramalina farinacea (Ascomycota).</title>
        <authorList>
            <person name="Llewellyn T."/>
            <person name="Mian S."/>
            <person name="Hill R."/>
            <person name="Leitch I.J."/>
            <person name="Gaya E."/>
        </authorList>
    </citation>
    <scope>NUCLEOTIDE SEQUENCE</scope>
    <source>
        <strain evidence="8">LIQ254RAFAR</strain>
    </source>
</reference>
<gene>
    <name evidence="8" type="ORF">OHK93_004327</name>
</gene>
<dbReference type="GO" id="GO:0016705">
    <property type="term" value="F:oxidoreductase activity, acting on paired donors, with incorporation or reduction of molecular oxygen"/>
    <property type="evidence" value="ECO:0007669"/>
    <property type="project" value="InterPro"/>
</dbReference>
<dbReference type="EMBL" id="JAPUFD010000002">
    <property type="protein sequence ID" value="MDI1486137.1"/>
    <property type="molecule type" value="Genomic_DNA"/>
</dbReference>
<keyword evidence="4" id="KW-0560">Oxidoreductase</keyword>
<keyword evidence="6" id="KW-0503">Monooxygenase</keyword>
<evidence type="ECO:0000313" key="8">
    <source>
        <dbReference type="EMBL" id="MDI1486137.1"/>
    </source>
</evidence>
<evidence type="ECO:0000256" key="6">
    <source>
        <dbReference type="ARBA" id="ARBA00023033"/>
    </source>
</evidence>
<sequence length="484" mass="54733">MDVVTYVQCFLSLSLCYCLVDLLAAKAQIRKRLELPVVGSPSTLVPWSILNIKFATNAAQLLEKGYAKFKTQAFQLIRSDGSVVVLPQSLLSELSALPSSIASPNAALENDLLGPYTGLDLILESRLHHSIVQRKLTPRLGKITSGLEHELKYAFQEYFPSCNEWVEFTPYQLLGKVSARLSGRALVGSDLCRNATWLDISFNYTENSKNLLSPRIQKLLQRSDEGSWSPEDNEDDLNVLSWLADTAKGKDRDPETLAHVEVLLALASVHTTLLRMVNVLYDLTANPGYFKVLQDEIKREAESTLGWTEASYLRLEKLDSVLRESQRMSPPTILGMKRLFKQPYQFSNGLHVPKGTYTCLPIFAIENDPENTPQPEIFDGLRSYRYNQSMELSNDETSFDGEKRVFSSTDQTALNFGYGKSACPGRYFASLVIKILFVKLLTEYQFKFLPGTTRPKNIMAHEFLFCWPWQEMMIRQKADSGCPF</sequence>
<organism evidence="8 9">
    <name type="scientific">Ramalina farinacea</name>
    <dbReference type="NCBI Taxonomy" id="258253"/>
    <lineage>
        <taxon>Eukaryota</taxon>
        <taxon>Fungi</taxon>
        <taxon>Dikarya</taxon>
        <taxon>Ascomycota</taxon>
        <taxon>Pezizomycotina</taxon>
        <taxon>Lecanoromycetes</taxon>
        <taxon>OSLEUM clade</taxon>
        <taxon>Lecanoromycetidae</taxon>
        <taxon>Lecanorales</taxon>
        <taxon>Lecanorineae</taxon>
        <taxon>Ramalinaceae</taxon>
        <taxon>Ramalina</taxon>
    </lineage>
</organism>
<evidence type="ECO:0000256" key="5">
    <source>
        <dbReference type="ARBA" id="ARBA00023004"/>
    </source>
</evidence>
<protein>
    <recommendedName>
        <fullName evidence="10">Cytochrome P450</fullName>
    </recommendedName>
</protein>
<keyword evidence="7" id="KW-0349">Heme</keyword>
<dbReference type="Gene3D" id="1.10.630.10">
    <property type="entry name" value="Cytochrome P450"/>
    <property type="match status" value="1"/>
</dbReference>